<dbReference type="Proteomes" id="UP000053235">
    <property type="component" value="Unassembled WGS sequence"/>
</dbReference>
<sequence length="79" mass="8605">MTATRWEVEQLADGITMVISSLGPIDHMVEMSIVETQNGTFTYEALKGRETLSEGVAPTLPAAIRAAENAARRALFRIV</sequence>
<gene>
    <name evidence="1" type="ORF">LAX5112_04955</name>
</gene>
<name>A0A0M7ASD6_9HYPH</name>
<keyword evidence="2" id="KW-1185">Reference proteome</keyword>
<dbReference type="EMBL" id="CXWD01000037">
    <property type="protein sequence ID" value="CTQ77567.1"/>
    <property type="molecule type" value="Genomic_DNA"/>
</dbReference>
<evidence type="ECO:0000313" key="1">
    <source>
        <dbReference type="EMBL" id="CTQ77567.1"/>
    </source>
</evidence>
<dbReference type="AlphaFoldDB" id="A0A0M7ASD6"/>
<proteinExistence type="predicted"/>
<reference evidence="2" key="1">
    <citation type="submission" date="2015-07" db="EMBL/GenBank/DDBJ databases">
        <authorList>
            <person name="Rodrigo-Torres Lidia"/>
            <person name="Arahal R.David."/>
        </authorList>
    </citation>
    <scope>NUCLEOTIDE SEQUENCE [LARGE SCALE GENOMIC DNA]</scope>
    <source>
        <strain evidence="2">CECT 5112</strain>
    </source>
</reference>
<evidence type="ECO:0000313" key="2">
    <source>
        <dbReference type="Proteomes" id="UP000053235"/>
    </source>
</evidence>
<protein>
    <submittedName>
        <fullName evidence="1">Uncharacterized protein</fullName>
    </submittedName>
</protein>
<accession>A0A0M7ASD6</accession>
<organism evidence="1 2">
    <name type="scientific">Roseibium alexandrii</name>
    <dbReference type="NCBI Taxonomy" id="388408"/>
    <lineage>
        <taxon>Bacteria</taxon>
        <taxon>Pseudomonadati</taxon>
        <taxon>Pseudomonadota</taxon>
        <taxon>Alphaproteobacteria</taxon>
        <taxon>Hyphomicrobiales</taxon>
        <taxon>Stappiaceae</taxon>
        <taxon>Roseibium</taxon>
    </lineage>
</organism>
<dbReference type="RefSeq" id="WP_055674095.1">
    <property type="nucleotide sequence ID" value="NZ_CXWD01000037.1"/>
</dbReference>
<dbReference type="STRING" id="388408.LAX5112_04955"/>